<gene>
    <name evidence="2" type="ORF">B0H16DRAFT_1881254</name>
</gene>
<comment type="caution">
    <text evidence="2">The sequence shown here is derived from an EMBL/GenBank/DDBJ whole genome shotgun (WGS) entry which is preliminary data.</text>
</comment>
<dbReference type="EMBL" id="JARKIB010000015">
    <property type="protein sequence ID" value="KAJ7771656.1"/>
    <property type="molecule type" value="Genomic_DNA"/>
</dbReference>
<evidence type="ECO:0000313" key="2">
    <source>
        <dbReference type="EMBL" id="KAJ7771656.1"/>
    </source>
</evidence>
<feature type="compositionally biased region" description="Polar residues" evidence="1">
    <location>
        <begin position="213"/>
        <end position="224"/>
    </location>
</feature>
<organism evidence="2 3">
    <name type="scientific">Mycena metata</name>
    <dbReference type="NCBI Taxonomy" id="1033252"/>
    <lineage>
        <taxon>Eukaryota</taxon>
        <taxon>Fungi</taxon>
        <taxon>Dikarya</taxon>
        <taxon>Basidiomycota</taxon>
        <taxon>Agaricomycotina</taxon>
        <taxon>Agaricomycetes</taxon>
        <taxon>Agaricomycetidae</taxon>
        <taxon>Agaricales</taxon>
        <taxon>Marasmiineae</taxon>
        <taxon>Mycenaceae</taxon>
        <taxon>Mycena</taxon>
    </lineage>
</organism>
<dbReference type="Proteomes" id="UP001215598">
    <property type="component" value="Unassembled WGS sequence"/>
</dbReference>
<accession>A0AAD7JTP7</accession>
<reference evidence="2" key="1">
    <citation type="submission" date="2023-03" db="EMBL/GenBank/DDBJ databases">
        <title>Massive genome expansion in bonnet fungi (Mycena s.s.) driven by repeated elements and novel gene families across ecological guilds.</title>
        <authorList>
            <consortium name="Lawrence Berkeley National Laboratory"/>
            <person name="Harder C.B."/>
            <person name="Miyauchi S."/>
            <person name="Viragh M."/>
            <person name="Kuo A."/>
            <person name="Thoen E."/>
            <person name="Andreopoulos B."/>
            <person name="Lu D."/>
            <person name="Skrede I."/>
            <person name="Drula E."/>
            <person name="Henrissat B."/>
            <person name="Morin E."/>
            <person name="Kohler A."/>
            <person name="Barry K."/>
            <person name="LaButti K."/>
            <person name="Morin E."/>
            <person name="Salamov A."/>
            <person name="Lipzen A."/>
            <person name="Mereny Z."/>
            <person name="Hegedus B."/>
            <person name="Baldrian P."/>
            <person name="Stursova M."/>
            <person name="Weitz H."/>
            <person name="Taylor A."/>
            <person name="Grigoriev I.V."/>
            <person name="Nagy L.G."/>
            <person name="Martin F."/>
            <person name="Kauserud H."/>
        </authorList>
    </citation>
    <scope>NUCLEOTIDE SEQUENCE</scope>
    <source>
        <strain evidence="2">CBHHK182m</strain>
    </source>
</reference>
<keyword evidence="3" id="KW-1185">Reference proteome</keyword>
<dbReference type="AlphaFoldDB" id="A0AAD7JTP7"/>
<name>A0AAD7JTP7_9AGAR</name>
<proteinExistence type="predicted"/>
<evidence type="ECO:0000256" key="1">
    <source>
        <dbReference type="SAM" id="MobiDB-lite"/>
    </source>
</evidence>
<sequence>MASLQLFQTAPGVWTCSLVHSEEDEEEKRVATEEAQEHADWKTIAEWDTLWTSIRASNSLPSDPIEAALYTSRVLQSELLERNAGESARRIARITSMMDIDEYMTVEESRLPITAVCVAILCASEAPHIAMSSLFYTHEILAETEIHVTLSPAEIDALLLLFAQQLNNIYRLHPMLRRELWVDQDHDLQQRMQALQVHMEQRQDKVEGEPSVPATTNMTSTYHPTAQVIPNRDEP</sequence>
<evidence type="ECO:0000313" key="3">
    <source>
        <dbReference type="Proteomes" id="UP001215598"/>
    </source>
</evidence>
<feature type="region of interest" description="Disordered" evidence="1">
    <location>
        <begin position="202"/>
        <end position="235"/>
    </location>
</feature>
<protein>
    <submittedName>
        <fullName evidence="2">Uncharacterized protein</fullName>
    </submittedName>
</protein>